<protein>
    <submittedName>
        <fullName evidence="2">Uncharacterized protein</fullName>
    </submittedName>
</protein>
<dbReference type="AlphaFoldDB" id="A0A1Y1IP89"/>
<dbReference type="Gene3D" id="3.40.395.10">
    <property type="entry name" value="Adenoviral Proteinase, Chain A"/>
    <property type="match status" value="1"/>
</dbReference>
<feature type="compositionally biased region" description="Polar residues" evidence="1">
    <location>
        <begin position="434"/>
        <end position="450"/>
    </location>
</feature>
<accession>A0A1Y1IP89</accession>
<gene>
    <name evidence="2" type="ORF">KFL_008810010</name>
</gene>
<reference evidence="2 3" key="1">
    <citation type="journal article" date="2014" name="Nat. Commun.">
        <title>Klebsormidium flaccidum genome reveals primary factors for plant terrestrial adaptation.</title>
        <authorList>
            <person name="Hori K."/>
            <person name="Maruyama F."/>
            <person name="Fujisawa T."/>
            <person name="Togashi T."/>
            <person name="Yamamoto N."/>
            <person name="Seo M."/>
            <person name="Sato S."/>
            <person name="Yamada T."/>
            <person name="Mori H."/>
            <person name="Tajima N."/>
            <person name="Moriyama T."/>
            <person name="Ikeuchi M."/>
            <person name="Watanabe M."/>
            <person name="Wada H."/>
            <person name="Kobayashi K."/>
            <person name="Saito M."/>
            <person name="Masuda T."/>
            <person name="Sasaki-Sekimoto Y."/>
            <person name="Mashiguchi K."/>
            <person name="Awai K."/>
            <person name="Shimojima M."/>
            <person name="Masuda S."/>
            <person name="Iwai M."/>
            <person name="Nobusawa T."/>
            <person name="Narise T."/>
            <person name="Kondo S."/>
            <person name="Saito H."/>
            <person name="Sato R."/>
            <person name="Murakawa M."/>
            <person name="Ihara Y."/>
            <person name="Oshima-Yamada Y."/>
            <person name="Ohtaka K."/>
            <person name="Satoh M."/>
            <person name="Sonobe K."/>
            <person name="Ishii M."/>
            <person name="Ohtani R."/>
            <person name="Kanamori-Sato M."/>
            <person name="Honoki R."/>
            <person name="Miyazaki D."/>
            <person name="Mochizuki H."/>
            <person name="Umetsu J."/>
            <person name="Higashi K."/>
            <person name="Shibata D."/>
            <person name="Kamiya Y."/>
            <person name="Sato N."/>
            <person name="Nakamura Y."/>
            <person name="Tabata S."/>
            <person name="Ida S."/>
            <person name="Kurokawa K."/>
            <person name="Ohta H."/>
        </authorList>
    </citation>
    <scope>NUCLEOTIDE SEQUENCE [LARGE SCALE GENOMIC DNA]</scope>
    <source>
        <strain evidence="2 3">NIES-2285</strain>
    </source>
</reference>
<evidence type="ECO:0000313" key="3">
    <source>
        <dbReference type="Proteomes" id="UP000054558"/>
    </source>
</evidence>
<evidence type="ECO:0000313" key="2">
    <source>
        <dbReference type="EMBL" id="GAQ91912.1"/>
    </source>
</evidence>
<dbReference type="EMBL" id="DF237830">
    <property type="protein sequence ID" value="GAQ91912.1"/>
    <property type="molecule type" value="Genomic_DNA"/>
</dbReference>
<dbReference type="Proteomes" id="UP000054558">
    <property type="component" value="Unassembled WGS sequence"/>
</dbReference>
<sequence>MMEASKAGVSEVGGGRGALEAGTVTGIVVAARQKENVEMKLSARQKKEFHELVRELFRVTDNVTGAVFSKSQQPQSIQDSILRGLKGLARKWSYPLPDLSTRATEYANRLHNDHGIVNAEGVAQAPDAKQLLRATVTGTEMGTLVDSTDVVLKPLPKRPGFFRRELQPDSERWRAKVLNLIARIQSVASVEEVEHFLFKINLSFLEYSSDFSRQEQGAEESLVVTMAKDYRSIVKIQFPDPALSDIQESFLGIVGTLNFQEIVTRFMLEDVALSYRHAFVSHALAYVPTELVGEGYSEKAMRAAREFPSARHYVVLLSNQRWKLCFDFPPRWPLSVGQLRAVLIDASSQQRVHNSLFEKLHEAFFKDSVTTSQTLGKFHLGCENLVRAHGVGSVSSMAQTDHDISGAELMPLEGIAEDPLRATSLRPGPASGGMPTTPSNTSVRDTKLSTGAGTGIGGSLEVTRADLDCLRNQLELNNAVVDFFGRYFEDQLTRGRNKPLVMNIFFLQRVSKSFRAGRRPSSRELRTLLAFPGASDLLQRPVTLIPVVVT</sequence>
<name>A0A1Y1IP89_KLENI</name>
<proteinExistence type="predicted"/>
<evidence type="ECO:0000256" key="1">
    <source>
        <dbReference type="SAM" id="MobiDB-lite"/>
    </source>
</evidence>
<feature type="region of interest" description="Disordered" evidence="1">
    <location>
        <begin position="426"/>
        <end position="450"/>
    </location>
</feature>
<organism evidence="2 3">
    <name type="scientific">Klebsormidium nitens</name>
    <name type="common">Green alga</name>
    <name type="synonym">Ulothrix nitens</name>
    <dbReference type="NCBI Taxonomy" id="105231"/>
    <lineage>
        <taxon>Eukaryota</taxon>
        <taxon>Viridiplantae</taxon>
        <taxon>Streptophyta</taxon>
        <taxon>Klebsormidiophyceae</taxon>
        <taxon>Klebsormidiales</taxon>
        <taxon>Klebsormidiaceae</taxon>
        <taxon>Klebsormidium</taxon>
    </lineage>
</organism>
<keyword evidence="3" id="KW-1185">Reference proteome</keyword>